<accession>A0A7C1FH52</accession>
<gene>
    <name evidence="2" type="ORF">ENQ20_15495</name>
</gene>
<reference evidence="2" key="1">
    <citation type="journal article" date="2020" name="mSystems">
        <title>Genome- and Community-Level Interaction Insights into Carbon Utilization and Element Cycling Functions of Hydrothermarchaeota in Hydrothermal Sediment.</title>
        <authorList>
            <person name="Zhou Z."/>
            <person name="Liu Y."/>
            <person name="Xu W."/>
            <person name="Pan J."/>
            <person name="Luo Z.H."/>
            <person name="Li M."/>
        </authorList>
    </citation>
    <scope>NUCLEOTIDE SEQUENCE [LARGE SCALE GENOMIC DNA]</scope>
    <source>
        <strain evidence="2">SpSt-289</strain>
    </source>
</reference>
<dbReference type="PANTHER" id="PTHR36443">
    <property type="entry name" value="BSR5223 PROTEIN"/>
    <property type="match status" value="1"/>
</dbReference>
<dbReference type="Pfam" id="PF11146">
    <property type="entry name" value="DUF2905"/>
    <property type="match status" value="1"/>
</dbReference>
<keyword evidence="1" id="KW-0812">Transmembrane</keyword>
<comment type="caution">
    <text evidence="2">The sequence shown here is derived from an EMBL/GenBank/DDBJ whole genome shotgun (WGS) entry which is preliminary data.</text>
</comment>
<evidence type="ECO:0000313" key="2">
    <source>
        <dbReference type="EMBL" id="HDX32872.1"/>
    </source>
</evidence>
<feature type="transmembrane region" description="Helical" evidence="1">
    <location>
        <begin position="48"/>
        <end position="69"/>
    </location>
</feature>
<name>A0A7C1FH52_9CHLR</name>
<dbReference type="PANTHER" id="PTHR36443:SF1">
    <property type="entry name" value="BSR5223 PROTEIN"/>
    <property type="match status" value="1"/>
</dbReference>
<dbReference type="AlphaFoldDB" id="A0A7C1FH52"/>
<evidence type="ECO:0000256" key="1">
    <source>
        <dbReference type="SAM" id="Phobius"/>
    </source>
</evidence>
<feature type="transmembrane region" description="Helical" evidence="1">
    <location>
        <begin position="7"/>
        <end position="28"/>
    </location>
</feature>
<organism evidence="2">
    <name type="scientific">Caldilinea aerophila</name>
    <dbReference type="NCBI Taxonomy" id="133453"/>
    <lineage>
        <taxon>Bacteria</taxon>
        <taxon>Bacillati</taxon>
        <taxon>Chloroflexota</taxon>
        <taxon>Caldilineae</taxon>
        <taxon>Caldilineales</taxon>
        <taxon>Caldilineaceae</taxon>
        <taxon>Caldilinea</taxon>
    </lineage>
</organism>
<keyword evidence="1" id="KW-1133">Transmembrane helix</keyword>
<dbReference type="OMA" id="FYFPITT"/>
<sequence>MTEVGKLLMVMGAGLFLIGLLIVFGARFPWFGHLPGDIVIKRDNFTLFAPLGTMILLSIVLTIVLNVIARLFR</sequence>
<protein>
    <submittedName>
        <fullName evidence="2">DUF2905 domain-containing protein</fullName>
    </submittedName>
</protein>
<dbReference type="InterPro" id="IPR021320">
    <property type="entry name" value="DUF2905"/>
</dbReference>
<proteinExistence type="predicted"/>
<dbReference type="EMBL" id="DSMG01000163">
    <property type="protein sequence ID" value="HDX32872.1"/>
    <property type="molecule type" value="Genomic_DNA"/>
</dbReference>
<keyword evidence="1" id="KW-0472">Membrane</keyword>